<gene>
    <name evidence="1" type="ORF">SAMN04488065_0337</name>
</gene>
<dbReference type="InterPro" id="IPR055982">
    <property type="entry name" value="DUF7560"/>
</dbReference>
<dbReference type="Proteomes" id="UP000236755">
    <property type="component" value="Unassembled WGS sequence"/>
</dbReference>
<dbReference type="AlphaFoldDB" id="A0A1H3VWA5"/>
<reference evidence="1 2" key="1">
    <citation type="submission" date="2016-10" db="EMBL/GenBank/DDBJ databases">
        <authorList>
            <person name="de Groot N.N."/>
        </authorList>
    </citation>
    <scope>NUCLEOTIDE SEQUENCE [LARGE SCALE GENOMIC DNA]</scope>
    <source>
        <strain evidence="1 2">CGMCC 1.8712</strain>
    </source>
</reference>
<organism evidence="1 2">
    <name type="scientific">Haloplanus vescus</name>
    <dbReference type="NCBI Taxonomy" id="555874"/>
    <lineage>
        <taxon>Archaea</taxon>
        <taxon>Methanobacteriati</taxon>
        <taxon>Methanobacteriota</taxon>
        <taxon>Stenosarchaea group</taxon>
        <taxon>Halobacteria</taxon>
        <taxon>Halobacteriales</taxon>
        <taxon>Haloferacaceae</taxon>
        <taxon>Haloplanus</taxon>
    </lineage>
</organism>
<evidence type="ECO:0000313" key="2">
    <source>
        <dbReference type="Proteomes" id="UP000236755"/>
    </source>
</evidence>
<dbReference type="EMBL" id="FNQT01000001">
    <property type="protein sequence ID" value="SDZ79103.1"/>
    <property type="molecule type" value="Genomic_DNA"/>
</dbReference>
<protein>
    <recommendedName>
        <fullName evidence="3">Small CPxCG-related zinc finger protein</fullName>
    </recommendedName>
</protein>
<keyword evidence="2" id="KW-1185">Reference proteome</keyword>
<proteinExistence type="predicted"/>
<evidence type="ECO:0000313" key="1">
    <source>
        <dbReference type="EMBL" id="SDZ79103.1"/>
    </source>
</evidence>
<evidence type="ECO:0008006" key="3">
    <source>
        <dbReference type="Google" id="ProtNLM"/>
    </source>
</evidence>
<dbReference type="Pfam" id="PF24441">
    <property type="entry name" value="DUF7560"/>
    <property type="match status" value="1"/>
</dbReference>
<sequence>MTGGGDLTFRCPDCGEAMAVNESMRDALLDHGCVVCGSTVSAAAFSPAEPE</sequence>
<dbReference type="STRING" id="555874.SAMN04488065_0337"/>
<accession>A0A1H3VWA5</accession>
<name>A0A1H3VWA5_9EURY</name>